<keyword evidence="4 6" id="KW-1133">Transmembrane helix</keyword>
<keyword evidence="5 6" id="KW-0472">Membrane</keyword>
<feature type="transmembrane region" description="Helical" evidence="6">
    <location>
        <begin position="357"/>
        <end position="376"/>
    </location>
</feature>
<evidence type="ECO:0000256" key="3">
    <source>
        <dbReference type="ARBA" id="ARBA00022692"/>
    </source>
</evidence>
<feature type="transmembrane region" description="Helical" evidence="6">
    <location>
        <begin position="413"/>
        <end position="434"/>
    </location>
</feature>
<evidence type="ECO:0000256" key="6">
    <source>
        <dbReference type="SAM" id="Phobius"/>
    </source>
</evidence>
<dbReference type="RefSeq" id="WP_188678669.1">
    <property type="nucleotide sequence ID" value="NZ_BMKA01000009.1"/>
</dbReference>
<dbReference type="InterPro" id="IPR002293">
    <property type="entry name" value="AA/rel_permease1"/>
</dbReference>
<evidence type="ECO:0000256" key="2">
    <source>
        <dbReference type="ARBA" id="ARBA00022475"/>
    </source>
</evidence>
<dbReference type="Pfam" id="PF13520">
    <property type="entry name" value="AA_permease_2"/>
    <property type="match status" value="1"/>
</dbReference>
<dbReference type="PANTHER" id="PTHR42770:SF11">
    <property type="entry name" value="INNER MEMBRANE TRANSPORT PROTEIN YBAT"/>
    <property type="match status" value="1"/>
</dbReference>
<dbReference type="GO" id="GO:0022857">
    <property type="term" value="F:transmembrane transporter activity"/>
    <property type="evidence" value="ECO:0007669"/>
    <property type="project" value="InterPro"/>
</dbReference>
<name>A0A916R5A8_9RHOB</name>
<evidence type="ECO:0000313" key="8">
    <source>
        <dbReference type="Proteomes" id="UP000628017"/>
    </source>
</evidence>
<comment type="subcellular location">
    <subcellularLocation>
        <location evidence="1">Cell membrane</location>
        <topology evidence="1">Multi-pass membrane protein</topology>
    </subcellularLocation>
</comment>
<feature type="transmembrane region" description="Helical" evidence="6">
    <location>
        <begin position="388"/>
        <end position="407"/>
    </location>
</feature>
<feature type="transmembrane region" description="Helical" evidence="6">
    <location>
        <begin position="52"/>
        <end position="72"/>
    </location>
</feature>
<dbReference type="EMBL" id="BMKA01000009">
    <property type="protein sequence ID" value="GGA32127.1"/>
    <property type="molecule type" value="Genomic_DNA"/>
</dbReference>
<feature type="transmembrane region" description="Helical" evidence="6">
    <location>
        <begin position="238"/>
        <end position="256"/>
    </location>
</feature>
<dbReference type="GO" id="GO:0005886">
    <property type="term" value="C:plasma membrane"/>
    <property type="evidence" value="ECO:0007669"/>
    <property type="project" value="UniProtKB-SubCell"/>
</dbReference>
<keyword evidence="3 6" id="KW-0812">Transmembrane</keyword>
<feature type="transmembrane region" description="Helical" evidence="6">
    <location>
        <begin position="286"/>
        <end position="313"/>
    </location>
</feature>
<reference evidence="7" key="1">
    <citation type="journal article" date="2014" name="Int. J. Syst. Evol. Microbiol.">
        <title>Complete genome sequence of Corynebacterium casei LMG S-19264T (=DSM 44701T), isolated from a smear-ripened cheese.</title>
        <authorList>
            <consortium name="US DOE Joint Genome Institute (JGI-PGF)"/>
            <person name="Walter F."/>
            <person name="Albersmeier A."/>
            <person name="Kalinowski J."/>
            <person name="Ruckert C."/>
        </authorList>
    </citation>
    <scope>NUCLEOTIDE SEQUENCE</scope>
    <source>
        <strain evidence="7">CGMCC 1.15880</strain>
    </source>
</reference>
<keyword evidence="2" id="KW-1003">Cell membrane</keyword>
<keyword evidence="8" id="KW-1185">Reference proteome</keyword>
<dbReference type="PIRSF" id="PIRSF006060">
    <property type="entry name" value="AA_transporter"/>
    <property type="match status" value="1"/>
</dbReference>
<feature type="transmembrane region" description="Helical" evidence="6">
    <location>
        <begin position="131"/>
        <end position="152"/>
    </location>
</feature>
<organism evidence="7 8">
    <name type="scientific">Neptunicoccus cionae</name>
    <dbReference type="NCBI Taxonomy" id="2035344"/>
    <lineage>
        <taxon>Bacteria</taxon>
        <taxon>Pseudomonadati</taxon>
        <taxon>Pseudomonadota</taxon>
        <taxon>Alphaproteobacteria</taxon>
        <taxon>Rhodobacterales</taxon>
        <taxon>Paracoccaceae</taxon>
        <taxon>Neptunicoccus</taxon>
    </lineage>
</organism>
<feature type="transmembrane region" description="Helical" evidence="6">
    <location>
        <begin position="334"/>
        <end position="351"/>
    </location>
</feature>
<evidence type="ECO:0000256" key="1">
    <source>
        <dbReference type="ARBA" id="ARBA00004651"/>
    </source>
</evidence>
<feature type="transmembrane region" description="Helical" evidence="6">
    <location>
        <begin position="25"/>
        <end position="46"/>
    </location>
</feature>
<dbReference type="Gene3D" id="1.20.1740.10">
    <property type="entry name" value="Amino acid/polyamine transporter I"/>
    <property type="match status" value="1"/>
</dbReference>
<sequence>MQHDHSGADTNDTDLNKGSISLSGAVGMGTGVMIGAGIFALTGQIAQLAGPYFALSFVLGAIITSLSAYSYIKMSNAWPSSGGVAMILQKAYGPGAIAAAAALLMALSMVISESLVARTFATYVLRPFDISSGPLVPLLAVGVILFAFLVNVSGNRSVGLLSIIMAVVKIGGIAVFGIVALWAGGFSFPNASSSGAGFDATGFVASVALSILAFKGFTTITNSGGEITDPHRNVGRTIMISIAICVVIYLLVALAVGSNLTIDQIVAAKDYSLAEAAAPAFGQAGFYFTVVLAAVATASGVLASVFAVSRMLAMLTDMKMIPHRHFGMSGPVRSHTLVYTVVMASILAVFFDLSRIASLGAFFYLVMDMLVHWGVFRHLRHEIGANGIILMCALAFDAVVLAAFTVMKLGSDPIIVFIAAIAIGAVFVFQRIYLKQWYVAPSDDKDHAMEGM</sequence>
<comment type="caution">
    <text evidence="7">The sequence shown here is derived from an EMBL/GenBank/DDBJ whole genome shotgun (WGS) entry which is preliminary data.</text>
</comment>
<feature type="transmembrane region" description="Helical" evidence="6">
    <location>
        <begin position="159"/>
        <end position="184"/>
    </location>
</feature>
<feature type="transmembrane region" description="Helical" evidence="6">
    <location>
        <begin position="92"/>
        <end position="111"/>
    </location>
</feature>
<protein>
    <submittedName>
        <fullName evidence="7">Amino acid permease</fullName>
    </submittedName>
</protein>
<dbReference type="AlphaFoldDB" id="A0A916R5A8"/>
<evidence type="ECO:0000256" key="5">
    <source>
        <dbReference type="ARBA" id="ARBA00023136"/>
    </source>
</evidence>
<dbReference type="PANTHER" id="PTHR42770">
    <property type="entry name" value="AMINO ACID TRANSPORTER-RELATED"/>
    <property type="match status" value="1"/>
</dbReference>
<evidence type="ECO:0000313" key="7">
    <source>
        <dbReference type="EMBL" id="GGA32127.1"/>
    </source>
</evidence>
<dbReference type="Proteomes" id="UP000628017">
    <property type="component" value="Unassembled WGS sequence"/>
</dbReference>
<accession>A0A916R5A8</accession>
<proteinExistence type="predicted"/>
<reference evidence="7" key="2">
    <citation type="submission" date="2020-09" db="EMBL/GenBank/DDBJ databases">
        <authorList>
            <person name="Sun Q."/>
            <person name="Zhou Y."/>
        </authorList>
    </citation>
    <scope>NUCLEOTIDE SEQUENCE</scope>
    <source>
        <strain evidence="7">CGMCC 1.15880</strain>
    </source>
</reference>
<evidence type="ECO:0000256" key="4">
    <source>
        <dbReference type="ARBA" id="ARBA00022989"/>
    </source>
</evidence>
<gene>
    <name evidence="7" type="ORF">GCM10011498_36650</name>
</gene>
<feature type="transmembrane region" description="Helical" evidence="6">
    <location>
        <begin position="196"/>
        <end position="217"/>
    </location>
</feature>
<dbReference type="InterPro" id="IPR050367">
    <property type="entry name" value="APC_superfamily"/>
</dbReference>